<keyword evidence="9" id="KW-1185">Reference proteome</keyword>
<dbReference type="CDD" id="cd07377">
    <property type="entry name" value="WHTH_GntR"/>
    <property type="match status" value="1"/>
</dbReference>
<evidence type="ECO:0000256" key="6">
    <source>
        <dbReference type="SAM" id="MobiDB-lite"/>
    </source>
</evidence>
<sequence length="549" mass="56944">MSASLSASALVRLLGPWNTGAGPAYRQLSDVVRLLILDGRVPLDTALPSERALSSAAGVSRTTVTAAYSGLREQGFLSSGQGSRARTRIPGPGPLVPAPYSLPLPPGAPSADSAVAGTAGRRGPGVRNGRGRNVGAGSNGGVGTNGRAGIAGGAGARQQVAAHPGMTAPGLTAPEGLIDLAYSALPASGEVVHRAFAAALTELPALLPGFGYDALGLLPLRRAIADRYTHAGVPTDAAQVMVTSGAQHALTIVIRTLADRQDKVLVEHPSYPNALDAIRAARCRPVPVAFADQGWDLRALEAVLAQQRPKIAYLVPDFHNPTGMVMPDQQRRRLVRAAAAAGTVLIADETLRELNLDGVQSTPLAGFGSGVVSIGSLSKSHWGGLRTGWIRASEAMIQRFAAARTTLDLGGPVMEQLAAAHLVRDLDEPMPALLETLRGNRAALLSLLAEHLPGWVPMDPAGGLSVWCRLPAPISTGLTVIAPEHGIRLAAGPRFGIGGAFERNLRIPFTLPPDKLETAVLALRAAQDRLEAAPQLRRSLTQAPAVAIA</sequence>
<evidence type="ECO:0000313" key="8">
    <source>
        <dbReference type="EMBL" id="KSU73894.1"/>
    </source>
</evidence>
<dbReference type="Pfam" id="PF00392">
    <property type="entry name" value="GntR"/>
    <property type="match status" value="1"/>
</dbReference>
<evidence type="ECO:0000256" key="1">
    <source>
        <dbReference type="ARBA" id="ARBA00005384"/>
    </source>
</evidence>
<dbReference type="GO" id="GO:0003700">
    <property type="term" value="F:DNA-binding transcription factor activity"/>
    <property type="evidence" value="ECO:0007669"/>
    <property type="project" value="InterPro"/>
</dbReference>
<keyword evidence="2" id="KW-0663">Pyridoxal phosphate</keyword>
<dbReference type="InterPro" id="IPR000524">
    <property type="entry name" value="Tscrpt_reg_HTH_GntR"/>
</dbReference>
<dbReference type="Gene3D" id="3.40.640.10">
    <property type="entry name" value="Type I PLP-dependent aspartate aminotransferase-like (Major domain)"/>
    <property type="match status" value="1"/>
</dbReference>
<gene>
    <name evidence="8" type="ORF">AS031_14495</name>
</gene>
<dbReference type="STRING" id="993070.AS031_14495"/>
<dbReference type="CDD" id="cd00609">
    <property type="entry name" value="AAT_like"/>
    <property type="match status" value="1"/>
</dbReference>
<dbReference type="PANTHER" id="PTHR46577">
    <property type="entry name" value="HTH-TYPE TRANSCRIPTIONAL REGULATORY PROTEIN GABR"/>
    <property type="match status" value="1"/>
</dbReference>
<dbReference type="PROSITE" id="PS50949">
    <property type="entry name" value="HTH_GNTR"/>
    <property type="match status" value="1"/>
</dbReference>
<dbReference type="Gene3D" id="1.10.10.10">
    <property type="entry name" value="Winged helix-like DNA-binding domain superfamily/Winged helix DNA-binding domain"/>
    <property type="match status" value="1"/>
</dbReference>
<evidence type="ECO:0000259" key="7">
    <source>
        <dbReference type="PROSITE" id="PS50949"/>
    </source>
</evidence>
<dbReference type="InterPro" id="IPR051446">
    <property type="entry name" value="HTH_trans_reg/aminotransferase"/>
</dbReference>
<comment type="caution">
    <text evidence="8">The sequence shown here is derived from an EMBL/GenBank/DDBJ whole genome shotgun (WGS) entry which is preliminary data.</text>
</comment>
<evidence type="ECO:0000256" key="2">
    <source>
        <dbReference type="ARBA" id="ARBA00022898"/>
    </source>
</evidence>
<protein>
    <submittedName>
        <fullName evidence="8">GntR family transcriptional regulator</fullName>
    </submittedName>
</protein>
<name>A0A0V8IGI8_9MICC</name>
<feature type="domain" description="HTH gntR-type" evidence="7">
    <location>
        <begin position="22"/>
        <end position="92"/>
    </location>
</feature>
<dbReference type="PANTHER" id="PTHR46577:SF1">
    <property type="entry name" value="HTH-TYPE TRANSCRIPTIONAL REGULATORY PROTEIN GABR"/>
    <property type="match status" value="1"/>
</dbReference>
<dbReference type="InterPro" id="IPR015421">
    <property type="entry name" value="PyrdxlP-dep_Trfase_major"/>
</dbReference>
<keyword evidence="5" id="KW-0804">Transcription</keyword>
<feature type="region of interest" description="Disordered" evidence="6">
    <location>
        <begin position="104"/>
        <end position="142"/>
    </location>
</feature>
<feature type="compositionally biased region" description="Gly residues" evidence="6">
    <location>
        <begin position="120"/>
        <end position="142"/>
    </location>
</feature>
<proteinExistence type="inferred from homology"/>
<evidence type="ECO:0000256" key="5">
    <source>
        <dbReference type="ARBA" id="ARBA00023163"/>
    </source>
</evidence>
<dbReference type="GO" id="GO:0003677">
    <property type="term" value="F:DNA binding"/>
    <property type="evidence" value="ECO:0007669"/>
    <property type="project" value="UniProtKB-KW"/>
</dbReference>
<dbReference type="GO" id="GO:0030170">
    <property type="term" value="F:pyridoxal phosphate binding"/>
    <property type="evidence" value="ECO:0007669"/>
    <property type="project" value="InterPro"/>
</dbReference>
<evidence type="ECO:0000256" key="4">
    <source>
        <dbReference type="ARBA" id="ARBA00023125"/>
    </source>
</evidence>
<dbReference type="Gene3D" id="3.90.1150.10">
    <property type="entry name" value="Aspartate Aminotransferase, domain 1"/>
    <property type="match status" value="1"/>
</dbReference>
<dbReference type="RefSeq" id="WP_058268867.1">
    <property type="nucleotide sequence ID" value="NZ_FMAZ01000006.1"/>
</dbReference>
<dbReference type="SUPFAM" id="SSF53383">
    <property type="entry name" value="PLP-dependent transferases"/>
    <property type="match status" value="1"/>
</dbReference>
<dbReference type="InterPro" id="IPR036388">
    <property type="entry name" value="WH-like_DNA-bd_sf"/>
</dbReference>
<dbReference type="InterPro" id="IPR004839">
    <property type="entry name" value="Aminotransferase_I/II_large"/>
</dbReference>
<dbReference type="AlphaFoldDB" id="A0A0V8IGI8"/>
<organism evidence="8 9">
    <name type="scientific">Pseudarthrobacter enclensis</name>
    <dbReference type="NCBI Taxonomy" id="993070"/>
    <lineage>
        <taxon>Bacteria</taxon>
        <taxon>Bacillati</taxon>
        <taxon>Actinomycetota</taxon>
        <taxon>Actinomycetes</taxon>
        <taxon>Micrococcales</taxon>
        <taxon>Micrococcaceae</taxon>
        <taxon>Pseudarthrobacter</taxon>
    </lineage>
</organism>
<keyword evidence="4" id="KW-0238">DNA-binding</keyword>
<dbReference type="InterPro" id="IPR015422">
    <property type="entry name" value="PyrdxlP-dep_Trfase_small"/>
</dbReference>
<dbReference type="PRINTS" id="PR00035">
    <property type="entry name" value="HTHGNTR"/>
</dbReference>
<accession>A0A0V8IGI8</accession>
<evidence type="ECO:0000313" key="9">
    <source>
        <dbReference type="Proteomes" id="UP000053199"/>
    </source>
</evidence>
<dbReference type="EMBL" id="LNQM01000007">
    <property type="protein sequence ID" value="KSU73894.1"/>
    <property type="molecule type" value="Genomic_DNA"/>
</dbReference>
<comment type="similarity">
    <text evidence="1">In the C-terminal section; belongs to the class-I pyridoxal-phosphate-dependent aminotransferase family.</text>
</comment>
<evidence type="ECO:0000256" key="3">
    <source>
        <dbReference type="ARBA" id="ARBA00023015"/>
    </source>
</evidence>
<dbReference type="SMART" id="SM00345">
    <property type="entry name" value="HTH_GNTR"/>
    <property type="match status" value="1"/>
</dbReference>
<reference evidence="8 9" key="1">
    <citation type="journal article" date="2014" name="Arch. Microbiol.">
        <title>Arthrobacter enclensis sp. nov., isolated from sediment sample.</title>
        <authorList>
            <person name="Dastager S.G."/>
            <person name="Liu Q."/>
            <person name="Tang S.K."/>
            <person name="Krishnamurthi S."/>
            <person name="Lee J.C."/>
            <person name="Li W.J."/>
        </authorList>
    </citation>
    <scope>NUCLEOTIDE SEQUENCE [LARGE SCALE GENOMIC DNA]</scope>
    <source>
        <strain evidence="8 9">NIO-1008</strain>
    </source>
</reference>
<dbReference type="Pfam" id="PF00155">
    <property type="entry name" value="Aminotran_1_2"/>
    <property type="match status" value="1"/>
</dbReference>
<keyword evidence="3" id="KW-0805">Transcription regulation</keyword>
<dbReference type="InterPro" id="IPR015424">
    <property type="entry name" value="PyrdxlP-dep_Trfase"/>
</dbReference>
<dbReference type="Proteomes" id="UP000053199">
    <property type="component" value="Unassembled WGS sequence"/>
</dbReference>
<dbReference type="InterPro" id="IPR036390">
    <property type="entry name" value="WH_DNA-bd_sf"/>
</dbReference>
<dbReference type="SUPFAM" id="SSF46785">
    <property type="entry name" value="Winged helix' DNA-binding domain"/>
    <property type="match status" value="1"/>
</dbReference>